<dbReference type="InterPro" id="IPR019675">
    <property type="entry name" value="DUF2550"/>
</dbReference>
<evidence type="ECO:0000313" key="1">
    <source>
        <dbReference type="EMBL" id="APH00844.1"/>
    </source>
</evidence>
<evidence type="ECO:0008006" key="3">
    <source>
        <dbReference type="Google" id="ProtNLM"/>
    </source>
</evidence>
<keyword evidence="2" id="KW-1185">Reference proteome</keyword>
<dbReference type="RefSeq" id="WP_072624008.1">
    <property type="nucleotide sequence ID" value="NZ_CP013290.1"/>
</dbReference>
<accession>A0A1L3MEU9</accession>
<proteinExistence type="predicted"/>
<organism evidence="1 2">
    <name type="scientific">Janibacter indicus</name>
    <dbReference type="NCBI Taxonomy" id="857417"/>
    <lineage>
        <taxon>Bacteria</taxon>
        <taxon>Bacillati</taxon>
        <taxon>Actinomycetota</taxon>
        <taxon>Actinomycetes</taxon>
        <taxon>Micrococcales</taxon>
        <taxon>Intrasporangiaceae</taxon>
        <taxon>Janibacter</taxon>
    </lineage>
</organism>
<dbReference type="Proteomes" id="UP000182938">
    <property type="component" value="Chromosome"/>
</dbReference>
<dbReference type="AlphaFoldDB" id="A0A1L3MEU9"/>
<evidence type="ECO:0000313" key="2">
    <source>
        <dbReference type="Proteomes" id="UP000182938"/>
    </source>
</evidence>
<dbReference type="KEGG" id="jte:ASJ30_04280"/>
<reference evidence="1 2" key="1">
    <citation type="submission" date="2015-11" db="EMBL/GenBank/DDBJ databases">
        <authorList>
            <person name="Zhang Y."/>
            <person name="Guo Z."/>
        </authorList>
    </citation>
    <scope>NUCLEOTIDE SEQUENCE [LARGE SCALE GENOMIC DNA]</scope>
    <source>
        <strain evidence="1 2">YFY001</strain>
    </source>
</reference>
<dbReference type="Pfam" id="PF10739">
    <property type="entry name" value="DUF2550"/>
    <property type="match status" value="1"/>
</dbReference>
<dbReference type="EMBL" id="CP013290">
    <property type="protein sequence ID" value="APH00844.1"/>
    <property type="molecule type" value="Genomic_DNA"/>
</dbReference>
<name>A0A1L3MEU9_9MICO</name>
<protein>
    <recommendedName>
        <fullName evidence="3">DUF2550 domain-containing protein</fullName>
    </recommendedName>
</protein>
<sequence length="144" mass="15719">MSTLQAVELILLAGCLLLALWLVLVWLRRRSLAAHGPLNPCAVKLPESPRWRLGLLRLGSDRLDWFSVGRVTTHPTMTWLREGLEISTPQSGETVSIPGLDGALSVTLSGRDGVLARLAVEPKIYPAIRSWLESAPPGHNVNVT</sequence>
<gene>
    <name evidence="1" type="ORF">ASJ30_04280</name>
</gene>